<gene>
    <name evidence="1" type="ORF">FOT63_04350</name>
</gene>
<comment type="caution">
    <text evidence="1">The sequence shown here is derived from an EMBL/GenBank/DDBJ whole genome shotgun (WGS) entry which is preliminary data.</text>
</comment>
<evidence type="ECO:0000313" key="1">
    <source>
        <dbReference type="EMBL" id="TXE31594.1"/>
    </source>
</evidence>
<reference evidence="1 2" key="1">
    <citation type="submission" date="2019-07" db="EMBL/GenBank/DDBJ databases">
        <title>Serratia strains were isolated from fresh produce.</title>
        <authorList>
            <person name="Cho G.-S."/>
            <person name="Stein M."/>
            <person name="Lee W."/>
            <person name="Suh S.H."/>
            <person name="Franz C.M.A.P."/>
        </authorList>
    </citation>
    <scope>NUCLEOTIDE SEQUENCE [LARGE SCALE GENOMIC DNA]</scope>
    <source>
        <strain evidence="1 2">S17</strain>
    </source>
</reference>
<dbReference type="RefSeq" id="WP_147837989.1">
    <property type="nucleotide sequence ID" value="NZ_CP074168.1"/>
</dbReference>
<name>A0A9X9G3W9_9GAMM</name>
<organism evidence="1 2">
    <name type="scientific">Serratia ureilytica</name>
    <dbReference type="NCBI Taxonomy" id="300181"/>
    <lineage>
        <taxon>Bacteria</taxon>
        <taxon>Pseudomonadati</taxon>
        <taxon>Pseudomonadota</taxon>
        <taxon>Gammaproteobacteria</taxon>
        <taxon>Enterobacterales</taxon>
        <taxon>Yersiniaceae</taxon>
        <taxon>Serratia</taxon>
    </lineage>
</organism>
<dbReference type="EMBL" id="VOUP01000002">
    <property type="protein sequence ID" value="TXE31594.1"/>
    <property type="molecule type" value="Genomic_DNA"/>
</dbReference>
<accession>A0A9X9G3W9</accession>
<protein>
    <submittedName>
        <fullName evidence="1">Uncharacterized protein</fullName>
    </submittedName>
</protein>
<proteinExistence type="predicted"/>
<evidence type="ECO:0000313" key="2">
    <source>
        <dbReference type="Proteomes" id="UP000321307"/>
    </source>
</evidence>
<sequence>MLTTIALIDNSPKNWRKFYGGMIRDAMIEYAEFTKNYSTSGEKIGNKNGQLKGCPMVNRKAGFI</sequence>
<dbReference type="Proteomes" id="UP000321307">
    <property type="component" value="Unassembled WGS sequence"/>
</dbReference>
<dbReference type="AlphaFoldDB" id="A0A9X9G3W9"/>